<comment type="caution">
    <text evidence="2">The sequence shown here is derived from an EMBL/GenBank/DDBJ whole genome shotgun (WGS) entry which is preliminary data.</text>
</comment>
<reference evidence="2" key="1">
    <citation type="submission" date="2019-06" db="EMBL/GenBank/DDBJ databases">
        <title>Whole genome shotgun sequence of Cellulomonas cellasea NBRC 3753.</title>
        <authorList>
            <person name="Hosoyama A."/>
            <person name="Uohara A."/>
            <person name="Ohji S."/>
            <person name="Ichikawa N."/>
        </authorList>
    </citation>
    <scope>NUCLEOTIDE SEQUENCE [LARGE SCALE GENOMIC DNA]</scope>
    <source>
        <strain evidence="2">NBRC 3753</strain>
    </source>
</reference>
<dbReference type="AlphaFoldDB" id="A0A4Y3KW66"/>
<evidence type="ECO:0000313" key="3">
    <source>
        <dbReference type="Proteomes" id="UP000317046"/>
    </source>
</evidence>
<protein>
    <recommendedName>
        <fullName evidence="4">Ribosomal subunit interface protein</fullName>
    </recommendedName>
</protein>
<keyword evidence="3" id="KW-1185">Reference proteome</keyword>
<accession>A0A4Y3KW66</accession>
<feature type="compositionally biased region" description="Basic and acidic residues" evidence="1">
    <location>
        <begin position="8"/>
        <end position="20"/>
    </location>
</feature>
<gene>
    <name evidence="2" type="ORF">CCE01nite_16050</name>
</gene>
<dbReference type="InterPro" id="IPR036567">
    <property type="entry name" value="RHF-like"/>
</dbReference>
<feature type="region of interest" description="Disordered" evidence="1">
    <location>
        <begin position="1"/>
        <end position="20"/>
    </location>
</feature>
<organism evidence="2 3">
    <name type="scientific">Cellulomonas cellasea</name>
    <dbReference type="NCBI Taxonomy" id="43670"/>
    <lineage>
        <taxon>Bacteria</taxon>
        <taxon>Bacillati</taxon>
        <taxon>Actinomycetota</taxon>
        <taxon>Actinomycetes</taxon>
        <taxon>Micrococcales</taxon>
        <taxon>Cellulomonadaceae</taxon>
        <taxon>Cellulomonas</taxon>
    </lineage>
</organism>
<feature type="region of interest" description="Disordered" evidence="1">
    <location>
        <begin position="98"/>
        <end position="121"/>
    </location>
</feature>
<dbReference type="Proteomes" id="UP000317046">
    <property type="component" value="Unassembled WGS sequence"/>
</dbReference>
<dbReference type="SUPFAM" id="SSF69754">
    <property type="entry name" value="Ribosome binding protein Y (YfiA homologue)"/>
    <property type="match status" value="1"/>
</dbReference>
<evidence type="ECO:0000313" key="2">
    <source>
        <dbReference type="EMBL" id="GEA87656.1"/>
    </source>
</evidence>
<proteinExistence type="predicted"/>
<dbReference type="Gene3D" id="3.30.160.100">
    <property type="entry name" value="Ribosome hibernation promotion factor-like"/>
    <property type="match status" value="1"/>
</dbReference>
<dbReference type="EMBL" id="BJLR01000016">
    <property type="protein sequence ID" value="GEA87656.1"/>
    <property type="molecule type" value="Genomic_DNA"/>
</dbReference>
<sequence length="121" mass="13300">MDIQWRSKHGETVADRTQDRVEETLEQSLARFGDRVMTVEVHVADEASGSSDGNDHRCTLDAQVTGHKNLSVTNHGPSAEEACVGAVHKLVHLLTSRLGKEADRRHGSESIRHLPVEEGLV</sequence>
<evidence type="ECO:0000256" key="1">
    <source>
        <dbReference type="SAM" id="MobiDB-lite"/>
    </source>
</evidence>
<dbReference type="RefSeq" id="WP_141372157.1">
    <property type="nucleotide sequence ID" value="NZ_BJLR01000016.1"/>
</dbReference>
<name>A0A4Y3KW66_9CELL</name>
<evidence type="ECO:0008006" key="4">
    <source>
        <dbReference type="Google" id="ProtNLM"/>
    </source>
</evidence>